<protein>
    <submittedName>
        <fullName evidence="2">Uncharacterized protein</fullName>
    </submittedName>
</protein>
<proteinExistence type="predicted"/>
<gene>
    <name evidence="2" type="ORF">MUO14_03365</name>
</gene>
<sequence length="68" mass="7810">MKQLHSGMAMQQSHIGNQYEMLAEQLGWLNPPQATNLEQTNSMSPLKNTPHIGAMKNHQYGDQHYFQQ</sequence>
<keyword evidence="3" id="KW-1185">Reference proteome</keyword>
<reference evidence="2 3" key="1">
    <citation type="submission" date="2022-04" db="EMBL/GenBank/DDBJ databases">
        <title>Halobacillus sp. isolated from saltern.</title>
        <authorList>
            <person name="Won M."/>
            <person name="Lee C.-M."/>
            <person name="Woen H.-Y."/>
            <person name="Kwon S.-W."/>
        </authorList>
    </citation>
    <scope>NUCLEOTIDE SEQUENCE [LARGE SCALE GENOMIC DNA]</scope>
    <source>
        <strain evidence="2 3">SSTM10-2</strain>
    </source>
</reference>
<dbReference type="EMBL" id="CP095074">
    <property type="protein sequence ID" value="UOQ94022.1"/>
    <property type="molecule type" value="Genomic_DNA"/>
</dbReference>
<accession>A0ABY4H326</accession>
<evidence type="ECO:0000256" key="1">
    <source>
        <dbReference type="SAM" id="MobiDB-lite"/>
    </source>
</evidence>
<evidence type="ECO:0000313" key="2">
    <source>
        <dbReference type="EMBL" id="UOQ94022.1"/>
    </source>
</evidence>
<feature type="compositionally biased region" description="Polar residues" evidence="1">
    <location>
        <begin position="32"/>
        <end position="47"/>
    </location>
</feature>
<evidence type="ECO:0000313" key="3">
    <source>
        <dbReference type="Proteomes" id="UP000831880"/>
    </source>
</evidence>
<feature type="region of interest" description="Disordered" evidence="1">
    <location>
        <begin position="32"/>
        <end position="68"/>
    </location>
</feature>
<name>A0ABY4H326_9BACI</name>
<dbReference type="Proteomes" id="UP000831880">
    <property type="component" value="Chromosome"/>
</dbReference>
<dbReference type="RefSeq" id="WP_244753631.1">
    <property type="nucleotide sequence ID" value="NZ_CP095074.1"/>
</dbReference>
<organism evidence="2 3">
    <name type="scientific">Halobacillus shinanisalinarum</name>
    <dbReference type="NCBI Taxonomy" id="2932258"/>
    <lineage>
        <taxon>Bacteria</taxon>
        <taxon>Bacillati</taxon>
        <taxon>Bacillota</taxon>
        <taxon>Bacilli</taxon>
        <taxon>Bacillales</taxon>
        <taxon>Bacillaceae</taxon>
        <taxon>Halobacillus</taxon>
    </lineage>
</organism>